<dbReference type="EMBL" id="CP159534">
    <property type="protein sequence ID" value="XCJ68574.1"/>
    <property type="molecule type" value="Genomic_DNA"/>
</dbReference>
<organism evidence="1">
    <name type="scientific">Streptomyces tabacisoli</name>
    <dbReference type="NCBI Taxonomy" id="3156398"/>
    <lineage>
        <taxon>Bacteria</taxon>
        <taxon>Bacillati</taxon>
        <taxon>Actinomycetota</taxon>
        <taxon>Actinomycetes</taxon>
        <taxon>Kitasatosporales</taxon>
        <taxon>Streptomycetaceae</taxon>
        <taxon>Streptomyces</taxon>
    </lineage>
</organism>
<name>A0AAU8IJX2_9ACTN</name>
<dbReference type="AlphaFoldDB" id="A0AAU8IJX2"/>
<accession>A0AAU8IJX2</accession>
<reference evidence="1" key="1">
    <citation type="submission" date="2024-06" db="EMBL/GenBank/DDBJ databases">
        <title>Streptomyces sp. strain HUAS MG91 genome sequences.</title>
        <authorList>
            <person name="Mo P."/>
        </authorList>
    </citation>
    <scope>NUCLEOTIDE SEQUENCE</scope>
    <source>
        <strain evidence="1">HUAS MG91</strain>
    </source>
</reference>
<proteinExistence type="predicted"/>
<dbReference type="RefSeq" id="WP_353940260.1">
    <property type="nucleotide sequence ID" value="NZ_CP159534.1"/>
</dbReference>
<gene>
    <name evidence="1" type="ORF">ABII15_00775</name>
</gene>
<evidence type="ECO:0000313" key="1">
    <source>
        <dbReference type="EMBL" id="XCJ68574.1"/>
    </source>
</evidence>
<dbReference type="KEGG" id="stac:ABII15_00775"/>
<sequence length="64" mass="7179">MTRRLEQCGWHIRYVRDERWQPGRAGLVLDVAAALKWTAPSAAPALIAVGRGHRYAPSRKKALV</sequence>
<protein>
    <recommendedName>
        <fullName evidence="2">Transposase</fullName>
    </recommendedName>
</protein>
<evidence type="ECO:0008006" key="2">
    <source>
        <dbReference type="Google" id="ProtNLM"/>
    </source>
</evidence>